<dbReference type="Gene3D" id="3.40.1760.10">
    <property type="entry name" value="YfbM-like super family"/>
    <property type="match status" value="1"/>
</dbReference>
<keyword evidence="2" id="KW-1185">Reference proteome</keyword>
<dbReference type="Proteomes" id="UP000005940">
    <property type="component" value="Chromosome"/>
</dbReference>
<dbReference type="AlphaFoldDB" id="I2N632"/>
<name>I2N632_STRT9</name>
<sequence>MSMNGVYLRFTPAELDRALREPDWAEEFAEELLEAESDSGRLPSTARSHHTGAAWHGLDFLLGRHGFPVDVVHGEEEIPGAEEWGYGPPRFLPPGRVRAAADAFAGLSPGALVDGVTAADLVAAEVYPVSQWTDEYSLGLVTACVQPLAAYVRSTSLRGHALLMWIA</sequence>
<dbReference type="SUPFAM" id="SSF111069">
    <property type="entry name" value="Hypothetical protein yfbM"/>
    <property type="match status" value="1"/>
</dbReference>
<protein>
    <submittedName>
        <fullName evidence="1">DUF1877 domain-containing protein</fullName>
    </submittedName>
</protein>
<dbReference type="EMBL" id="CP029159">
    <property type="protein sequence ID" value="QKM67537.1"/>
    <property type="molecule type" value="Genomic_DNA"/>
</dbReference>
<proteinExistence type="predicted"/>
<evidence type="ECO:0000313" key="2">
    <source>
        <dbReference type="Proteomes" id="UP000005940"/>
    </source>
</evidence>
<organism evidence="1 2">
    <name type="scientific">Streptomyces tsukubensis (strain DSM 42081 / NBRC 108919 / NRRL 18488 / 9993)</name>
    <dbReference type="NCBI Taxonomy" id="1114943"/>
    <lineage>
        <taxon>Bacteria</taxon>
        <taxon>Bacillati</taxon>
        <taxon>Actinomycetota</taxon>
        <taxon>Actinomycetes</taxon>
        <taxon>Kitasatosporales</taxon>
        <taxon>Streptomycetaceae</taxon>
        <taxon>Streptomyces</taxon>
    </lineage>
</organism>
<dbReference type="RefSeq" id="WP_006346662.1">
    <property type="nucleotide sequence ID" value="NZ_CP029159.1"/>
</dbReference>
<evidence type="ECO:0000313" key="1">
    <source>
        <dbReference type="EMBL" id="QKM67537.1"/>
    </source>
</evidence>
<accession>I2N632</accession>
<dbReference type="InterPro" id="IPR015068">
    <property type="entry name" value="DUF1877"/>
</dbReference>
<reference evidence="1 2" key="1">
    <citation type="journal article" date="2012" name="J. Bacteriol.">
        <title>Draft genome of Streptomyces tsukubaensis NRRL 18488, the producer of the clinically important immunosuppressant tacrolimus (FK506).</title>
        <authorList>
            <person name="Barreiro C."/>
            <person name="Prieto C."/>
            <person name="Sola-Landa A."/>
            <person name="Solera E."/>
            <person name="Martinez-Castro M."/>
            <person name="Perez-Redondo R."/>
            <person name="Garcia-Estrada C."/>
            <person name="Aparicio J.F."/>
            <person name="Fernandez-Martinez L.T."/>
            <person name="Santos-Aberturas J."/>
            <person name="Salehi-Najafabadi Z."/>
            <person name="Rodriguez-Garcia A."/>
            <person name="Tauch A."/>
            <person name="Martin J.F."/>
        </authorList>
    </citation>
    <scope>NUCLEOTIDE SEQUENCE [LARGE SCALE GENOMIC DNA]</scope>
    <source>
        <strain evidence="2">DSM 42081 / NBRC 108919 / NRRL 18488 / 9993</strain>
    </source>
</reference>
<gene>
    <name evidence="1" type="ORF">STSU_010540</name>
</gene>
<dbReference type="InterPro" id="IPR035944">
    <property type="entry name" value="YfbM-like_sf"/>
</dbReference>
<dbReference type="Pfam" id="PF08974">
    <property type="entry name" value="DUF1877"/>
    <property type="match status" value="1"/>
</dbReference>